<dbReference type="EnsemblPlants" id="TuG1812S0003349200.01.T01">
    <property type="protein sequence ID" value="TuG1812S0003349200.01.T01"/>
    <property type="gene ID" value="TuG1812S0003349200.01"/>
</dbReference>
<feature type="region of interest" description="Disordered" evidence="1">
    <location>
        <begin position="165"/>
        <end position="191"/>
    </location>
</feature>
<evidence type="ECO:0000313" key="3">
    <source>
        <dbReference type="Proteomes" id="UP000015106"/>
    </source>
</evidence>
<evidence type="ECO:0000256" key="1">
    <source>
        <dbReference type="SAM" id="MobiDB-lite"/>
    </source>
</evidence>
<name>A0A8R7VFG2_TRIUA</name>
<protein>
    <submittedName>
        <fullName evidence="2">Uncharacterized protein</fullName>
    </submittedName>
</protein>
<organism evidence="2 3">
    <name type="scientific">Triticum urartu</name>
    <name type="common">Red wild einkorn</name>
    <name type="synonym">Crithodium urartu</name>
    <dbReference type="NCBI Taxonomy" id="4572"/>
    <lineage>
        <taxon>Eukaryota</taxon>
        <taxon>Viridiplantae</taxon>
        <taxon>Streptophyta</taxon>
        <taxon>Embryophyta</taxon>
        <taxon>Tracheophyta</taxon>
        <taxon>Spermatophyta</taxon>
        <taxon>Magnoliopsida</taxon>
        <taxon>Liliopsida</taxon>
        <taxon>Poales</taxon>
        <taxon>Poaceae</taxon>
        <taxon>BOP clade</taxon>
        <taxon>Pooideae</taxon>
        <taxon>Triticodae</taxon>
        <taxon>Triticeae</taxon>
        <taxon>Triticinae</taxon>
        <taxon>Triticum</taxon>
    </lineage>
</organism>
<dbReference type="AlphaFoldDB" id="A0A8R7VFG2"/>
<accession>A0A8R7VFG2</accession>
<keyword evidence="3" id="KW-1185">Reference proteome</keyword>
<proteinExistence type="predicted"/>
<dbReference type="Gramene" id="TuG1812S0003349200.01.T01">
    <property type="protein sequence ID" value="TuG1812S0003349200.01.T01"/>
    <property type="gene ID" value="TuG1812S0003349200.01"/>
</dbReference>
<sequence>MFSTFSGRAWVDDNSCSSPPRRLKLTSTMRMLLEDTSSCGRPPDSRLFDRSRRSNPVIPSHWQQSEPFFHDTARPPSCESPPRNWRREPFSCSVQELVGEAKHISSTRPRPREAVSLNKSNLYPHPLPFGEQEKPCFEKTVGKDMQNIQPARWCMGRSFPKGACDPEQTSASQSVCGQTQVDGKKKCNHVA</sequence>
<dbReference type="Proteomes" id="UP000015106">
    <property type="component" value="Unassembled WGS sequence"/>
</dbReference>
<reference evidence="3" key="1">
    <citation type="journal article" date="2013" name="Nature">
        <title>Draft genome of the wheat A-genome progenitor Triticum urartu.</title>
        <authorList>
            <person name="Ling H.Q."/>
            <person name="Zhao S."/>
            <person name="Liu D."/>
            <person name="Wang J."/>
            <person name="Sun H."/>
            <person name="Zhang C."/>
            <person name="Fan H."/>
            <person name="Li D."/>
            <person name="Dong L."/>
            <person name="Tao Y."/>
            <person name="Gao C."/>
            <person name="Wu H."/>
            <person name="Li Y."/>
            <person name="Cui Y."/>
            <person name="Guo X."/>
            <person name="Zheng S."/>
            <person name="Wang B."/>
            <person name="Yu K."/>
            <person name="Liang Q."/>
            <person name="Yang W."/>
            <person name="Lou X."/>
            <person name="Chen J."/>
            <person name="Feng M."/>
            <person name="Jian J."/>
            <person name="Zhang X."/>
            <person name="Luo G."/>
            <person name="Jiang Y."/>
            <person name="Liu J."/>
            <person name="Wang Z."/>
            <person name="Sha Y."/>
            <person name="Zhang B."/>
            <person name="Wu H."/>
            <person name="Tang D."/>
            <person name="Shen Q."/>
            <person name="Xue P."/>
            <person name="Zou S."/>
            <person name="Wang X."/>
            <person name="Liu X."/>
            <person name="Wang F."/>
            <person name="Yang Y."/>
            <person name="An X."/>
            <person name="Dong Z."/>
            <person name="Zhang K."/>
            <person name="Zhang X."/>
            <person name="Luo M.C."/>
            <person name="Dvorak J."/>
            <person name="Tong Y."/>
            <person name="Wang J."/>
            <person name="Yang H."/>
            <person name="Li Z."/>
            <person name="Wang D."/>
            <person name="Zhang A."/>
            <person name="Wang J."/>
        </authorList>
    </citation>
    <scope>NUCLEOTIDE SEQUENCE</scope>
    <source>
        <strain evidence="3">cv. G1812</strain>
    </source>
</reference>
<reference evidence="2" key="2">
    <citation type="submission" date="2022-06" db="UniProtKB">
        <authorList>
            <consortium name="EnsemblPlants"/>
        </authorList>
    </citation>
    <scope>IDENTIFICATION</scope>
</reference>
<evidence type="ECO:0000313" key="2">
    <source>
        <dbReference type="EnsemblPlants" id="TuG1812S0003349200.01.T01"/>
    </source>
</evidence>
<feature type="compositionally biased region" description="Polar residues" evidence="1">
    <location>
        <begin position="167"/>
        <end position="181"/>
    </location>
</feature>
<feature type="compositionally biased region" description="Basic and acidic residues" evidence="1">
    <location>
        <begin position="43"/>
        <end position="52"/>
    </location>
</feature>
<feature type="region of interest" description="Disordered" evidence="1">
    <location>
        <begin position="35"/>
        <end position="82"/>
    </location>
</feature>